<dbReference type="Pfam" id="PF00642">
    <property type="entry name" value="zf-CCCH"/>
    <property type="match status" value="1"/>
</dbReference>
<accession>A0AAV8ZAK3</accession>
<dbReference type="GO" id="GO:0008270">
    <property type="term" value="F:zinc ion binding"/>
    <property type="evidence" value="ECO:0007669"/>
    <property type="project" value="UniProtKB-KW"/>
</dbReference>
<dbReference type="GO" id="GO:0008157">
    <property type="term" value="F:protein phosphatase 1 binding"/>
    <property type="evidence" value="ECO:0007669"/>
    <property type="project" value="TreeGrafter"/>
</dbReference>
<feature type="compositionally biased region" description="Low complexity" evidence="2">
    <location>
        <begin position="83"/>
        <end position="93"/>
    </location>
</feature>
<feature type="region of interest" description="Disordered" evidence="2">
    <location>
        <begin position="256"/>
        <end position="275"/>
    </location>
</feature>
<dbReference type="PROSITE" id="PS50103">
    <property type="entry name" value="ZF_C3H1"/>
    <property type="match status" value="1"/>
</dbReference>
<keyword evidence="5" id="KW-1185">Reference proteome</keyword>
<dbReference type="AlphaFoldDB" id="A0AAV8ZAK3"/>
<reference evidence="4" key="1">
    <citation type="journal article" date="2023" name="Insect Mol. Biol.">
        <title>Genome sequencing provides insights into the evolution of gene families encoding plant cell wall-degrading enzymes in longhorned beetles.</title>
        <authorList>
            <person name="Shin N.R."/>
            <person name="Okamura Y."/>
            <person name="Kirsch R."/>
            <person name="Pauchet Y."/>
        </authorList>
    </citation>
    <scope>NUCLEOTIDE SEQUENCE</scope>
    <source>
        <strain evidence="4">AMC_N1</strain>
    </source>
</reference>
<keyword evidence="1" id="KW-0479">Metal-binding</keyword>
<dbReference type="EMBL" id="JAPWTK010000007">
    <property type="protein sequence ID" value="KAJ8960973.1"/>
    <property type="molecule type" value="Genomic_DNA"/>
</dbReference>
<organism evidence="4 5">
    <name type="scientific">Aromia moschata</name>
    <dbReference type="NCBI Taxonomy" id="1265417"/>
    <lineage>
        <taxon>Eukaryota</taxon>
        <taxon>Metazoa</taxon>
        <taxon>Ecdysozoa</taxon>
        <taxon>Arthropoda</taxon>
        <taxon>Hexapoda</taxon>
        <taxon>Insecta</taxon>
        <taxon>Pterygota</taxon>
        <taxon>Neoptera</taxon>
        <taxon>Endopterygota</taxon>
        <taxon>Coleoptera</taxon>
        <taxon>Polyphaga</taxon>
        <taxon>Cucujiformia</taxon>
        <taxon>Chrysomeloidea</taxon>
        <taxon>Cerambycidae</taxon>
        <taxon>Cerambycinae</taxon>
        <taxon>Callichromatini</taxon>
        <taxon>Aromia</taxon>
    </lineage>
</organism>
<protein>
    <recommendedName>
        <fullName evidence="3">C3H1-type domain-containing protein</fullName>
    </recommendedName>
</protein>
<evidence type="ECO:0000259" key="3">
    <source>
        <dbReference type="PROSITE" id="PS50103"/>
    </source>
</evidence>
<keyword evidence="1" id="KW-0863">Zinc-finger</keyword>
<sequence length="459" mass="50154">MAAVTSEIILLYQIMHAAMLQESDLFMDALTAATAKKEPKKRKRRPSVTKEASSPSSSPARDPSQPSTPTSPPTNGASSNKDAPSSPSESATEPSEENNEPLASPATPTDNANEEEPVSPKRVKFDGALKGVLLYAKKKGPKKSISWKTEGDLVEIRYFELDETERVNVTKTFGDMAKMEMSSEREAIQMSRKIPDPLAVPGNKSLEKDIQFAREKSVLQALYFDKRRIPDSPEEPIPENHQMSDPVLIPLEDPESQEIDLRSTPWPEPKGSPPHVEPQIPPHIFPNLQNTYTPPFNNMPPPQFQGMPPRFGGQGAPGPVGPGNFMPPNLMPNGNMMGPPGMAPPQEMMNQGPMGPNMFPPGPGPDGFRPGPDFPMFGNQNPPNNMNMFPPNNFNPHRPANRGFRRGGGGGGNWVRMSGPNNNNWKRGGGGGHRGGRLCKNIQNHGYCRNGDNCPFVHP</sequence>
<evidence type="ECO:0000256" key="1">
    <source>
        <dbReference type="PROSITE-ProRule" id="PRU00723"/>
    </source>
</evidence>
<name>A0AAV8ZAK3_9CUCU</name>
<proteinExistence type="predicted"/>
<comment type="caution">
    <text evidence="4">The sequence shown here is derived from an EMBL/GenBank/DDBJ whole genome shotgun (WGS) entry which is preliminary data.</text>
</comment>
<dbReference type="GO" id="GO:0072357">
    <property type="term" value="C:PTW/PP1 phosphatase complex"/>
    <property type="evidence" value="ECO:0007669"/>
    <property type="project" value="TreeGrafter"/>
</dbReference>
<evidence type="ECO:0000313" key="5">
    <source>
        <dbReference type="Proteomes" id="UP001162162"/>
    </source>
</evidence>
<dbReference type="PANTHER" id="PTHR46557">
    <property type="entry name" value="SERINE/THREONINE-PROTEIN PHOSPHATASE 1 REGULATORY SUBUNIT 10-RELATED"/>
    <property type="match status" value="1"/>
</dbReference>
<dbReference type="InterPro" id="IPR000571">
    <property type="entry name" value="Znf_CCCH"/>
</dbReference>
<keyword evidence="1" id="KW-0862">Zinc</keyword>
<evidence type="ECO:0000313" key="4">
    <source>
        <dbReference type="EMBL" id="KAJ8960973.1"/>
    </source>
</evidence>
<feature type="domain" description="C3H1-type" evidence="3">
    <location>
        <begin position="434"/>
        <end position="459"/>
    </location>
</feature>
<feature type="compositionally biased region" description="Low complexity" evidence="2">
    <location>
        <begin position="49"/>
        <end position="68"/>
    </location>
</feature>
<feature type="region of interest" description="Disordered" evidence="2">
    <location>
        <begin position="33"/>
        <end position="123"/>
    </location>
</feature>
<dbReference type="Proteomes" id="UP001162162">
    <property type="component" value="Unassembled WGS sequence"/>
</dbReference>
<dbReference type="PANTHER" id="PTHR46557:SF1">
    <property type="entry name" value="SERINE_THREONINE-PROTEIN PHOSPHATASE 1 REGULATORY SUBUNIT 10"/>
    <property type="match status" value="1"/>
</dbReference>
<gene>
    <name evidence="4" type="ORF">NQ318_020276</name>
</gene>
<evidence type="ECO:0000256" key="2">
    <source>
        <dbReference type="SAM" id="MobiDB-lite"/>
    </source>
</evidence>
<dbReference type="GO" id="GO:0000785">
    <property type="term" value="C:chromatin"/>
    <property type="evidence" value="ECO:0007669"/>
    <property type="project" value="TreeGrafter"/>
</dbReference>
<feature type="compositionally biased region" description="Pro residues" evidence="2">
    <location>
        <begin position="266"/>
        <end position="275"/>
    </location>
</feature>
<feature type="compositionally biased region" description="Basic residues" evidence="2">
    <location>
        <begin position="38"/>
        <end position="47"/>
    </location>
</feature>
<feature type="zinc finger region" description="C3H1-type" evidence="1">
    <location>
        <begin position="434"/>
        <end position="459"/>
    </location>
</feature>